<evidence type="ECO:0000256" key="1">
    <source>
        <dbReference type="SAM" id="MobiDB-lite"/>
    </source>
</evidence>
<feature type="region of interest" description="Disordered" evidence="1">
    <location>
        <begin position="269"/>
        <end position="310"/>
    </location>
</feature>
<protein>
    <submittedName>
        <fullName evidence="3">Membrane protein</fullName>
    </submittedName>
</protein>
<accession>A0ABQ1V5C8</accession>
<feature type="transmembrane region" description="Helical" evidence="2">
    <location>
        <begin position="120"/>
        <end position="139"/>
    </location>
</feature>
<feature type="transmembrane region" description="Helical" evidence="2">
    <location>
        <begin position="185"/>
        <end position="203"/>
    </location>
</feature>
<gene>
    <name evidence="3" type="ORF">GCM10007298_39270</name>
</gene>
<reference evidence="4" key="1">
    <citation type="journal article" date="2019" name="Int. J. Syst. Evol. Microbiol.">
        <title>The Global Catalogue of Microorganisms (GCM) 10K type strain sequencing project: providing services to taxonomists for standard genome sequencing and annotation.</title>
        <authorList>
            <consortium name="The Broad Institute Genomics Platform"/>
            <consortium name="The Broad Institute Genome Sequencing Center for Infectious Disease"/>
            <person name="Wu L."/>
            <person name="Ma J."/>
        </authorList>
    </citation>
    <scope>NUCLEOTIDE SEQUENCE [LARGE SCALE GENOMIC DNA]</scope>
    <source>
        <strain evidence="4">CCM 7855</strain>
    </source>
</reference>
<evidence type="ECO:0000313" key="3">
    <source>
        <dbReference type="EMBL" id="GGF39703.1"/>
    </source>
</evidence>
<dbReference type="RefSeq" id="WP_188492131.1">
    <property type="nucleotide sequence ID" value="NZ_BMCS01000003.1"/>
</dbReference>
<proteinExistence type="predicted"/>
<feature type="transmembrane region" description="Helical" evidence="2">
    <location>
        <begin position="56"/>
        <end position="79"/>
    </location>
</feature>
<evidence type="ECO:0000256" key="2">
    <source>
        <dbReference type="SAM" id="Phobius"/>
    </source>
</evidence>
<evidence type="ECO:0000313" key="4">
    <source>
        <dbReference type="Proteomes" id="UP000632454"/>
    </source>
</evidence>
<feature type="transmembrane region" description="Helical" evidence="2">
    <location>
        <begin position="15"/>
        <end position="35"/>
    </location>
</feature>
<dbReference type="Proteomes" id="UP000632454">
    <property type="component" value="Unassembled WGS sequence"/>
</dbReference>
<keyword evidence="2" id="KW-0472">Membrane</keyword>
<comment type="caution">
    <text evidence="3">The sequence shown here is derived from an EMBL/GenBank/DDBJ whole genome shotgun (WGS) entry which is preliminary data.</text>
</comment>
<organism evidence="3 4">
    <name type="scientific">Williamsia phyllosphaerae</name>
    <dbReference type="NCBI Taxonomy" id="885042"/>
    <lineage>
        <taxon>Bacteria</taxon>
        <taxon>Bacillati</taxon>
        <taxon>Actinomycetota</taxon>
        <taxon>Actinomycetes</taxon>
        <taxon>Mycobacteriales</taxon>
        <taxon>Nocardiaceae</taxon>
        <taxon>Williamsia</taxon>
    </lineage>
</organism>
<keyword evidence="4" id="KW-1185">Reference proteome</keyword>
<name>A0ABQ1V5C8_9NOCA</name>
<sequence length="310" mass="34016">MHHWFTHDIVDGGRLPLFLFFIGFVVGFVCTRVSVRLIRAQVRWWFGNMSTGETHVHHMVFGVVLVLVSGVALIAVSLTGSQTTASVLACLFGVGAALVLDEFALIFYLRDVYWAEEGRASVDAVWAVLGATGMVLLGFRPLELFQTSIFADDASVAEIVVELAVAAASLGLAVIVLLKGKIWTALIGIFAWPLLLVGALRLARPGSPWARWRYTRRPRRMARAMNRERKLRRPPIRAKIYLQDLMAGRPDVPRAFSEAESVLDEVVHAAPAPDPATSISSRRGRSGTMVGLPFEGRSTMSSPRSGDPHD</sequence>
<keyword evidence="2" id="KW-0812">Transmembrane</keyword>
<feature type="transmembrane region" description="Helical" evidence="2">
    <location>
        <begin position="85"/>
        <end position="108"/>
    </location>
</feature>
<keyword evidence="2" id="KW-1133">Transmembrane helix</keyword>
<dbReference type="EMBL" id="BMCS01000003">
    <property type="protein sequence ID" value="GGF39703.1"/>
    <property type="molecule type" value="Genomic_DNA"/>
</dbReference>
<feature type="transmembrane region" description="Helical" evidence="2">
    <location>
        <begin position="159"/>
        <end position="178"/>
    </location>
</feature>